<gene>
    <name evidence="8" type="ordered locus">Glov_0882</name>
</gene>
<dbReference type="GO" id="GO:0016020">
    <property type="term" value="C:membrane"/>
    <property type="evidence" value="ECO:0007669"/>
    <property type="project" value="UniProtKB-SubCell"/>
</dbReference>
<evidence type="ECO:0000256" key="2">
    <source>
        <dbReference type="ARBA" id="ARBA00023224"/>
    </source>
</evidence>
<evidence type="ECO:0000259" key="7">
    <source>
        <dbReference type="PROSITE" id="PS50885"/>
    </source>
</evidence>
<dbReference type="PROSITE" id="PS50111">
    <property type="entry name" value="CHEMOTAXIS_TRANSDUC_2"/>
    <property type="match status" value="1"/>
</dbReference>
<keyword evidence="9" id="KW-1185">Reference proteome</keyword>
<evidence type="ECO:0000259" key="6">
    <source>
        <dbReference type="PROSITE" id="PS50111"/>
    </source>
</evidence>
<dbReference type="GO" id="GO:0007165">
    <property type="term" value="P:signal transduction"/>
    <property type="evidence" value="ECO:0007669"/>
    <property type="project" value="UniProtKB-KW"/>
</dbReference>
<dbReference type="FunFam" id="1.10.287.950:FF:000001">
    <property type="entry name" value="Methyl-accepting chemotaxis sensory transducer"/>
    <property type="match status" value="1"/>
</dbReference>
<evidence type="ECO:0000256" key="5">
    <source>
        <dbReference type="SAM" id="Phobius"/>
    </source>
</evidence>
<evidence type="ECO:0000313" key="9">
    <source>
        <dbReference type="Proteomes" id="UP000002420"/>
    </source>
</evidence>
<sequence>MLKINIKNKLLIGFTIIFSAIISILIISLFQLHKLSENINTIAYDEAPKIRSIYTINNNIKDITQGLRNIIITDDINIMKREADKFSGISQEISSAAKALEKAESSANGKTILKEMANHGLKIELLHKKCLEYALSNDKHEAKSILFSKIEPAEKEYLLRVKAMEVFLSNRFNETAKNAISIYKFSSLLIIGVGVVSILMGCMVVFLVVINIIRPLRSCMQAADNIATGDLTITINRRATDEVGLFMMALGKMVENLKNIVSQLVSTSARLSVCAGQLADTSGKILADNEEIACQLNILASASTEMAATSSEISASCLMAADNAHQATNSAKEGVTVIKTNIDIMARIVERVHMASTTVEQLGARSDQIGTIVGTIEDIADQTNLLALNAAIEAARAGEQGRGFAVVADEVRALAERTTTATREIGEMIKAIQQETRTAVNSMKDGSTEVERGTEGVNKSRRALDTILDEINSVTTQINQIATAATEQTATAQEITNNIQRISMSSQDRMQNVRTTKDSAHLLTDHAENLKSLVRQFRLP</sequence>
<feature type="domain" description="Methyl-accepting transducer" evidence="6">
    <location>
        <begin position="267"/>
        <end position="503"/>
    </location>
</feature>
<dbReference type="CDD" id="cd06225">
    <property type="entry name" value="HAMP"/>
    <property type="match status" value="1"/>
</dbReference>
<protein>
    <submittedName>
        <fullName evidence="8">Methyl-accepting chemotaxis sensory transducer</fullName>
    </submittedName>
</protein>
<comment type="subcellular location">
    <subcellularLocation>
        <location evidence="1">Membrane</location>
    </subcellularLocation>
</comment>
<organism evidence="8 9">
    <name type="scientific">Trichlorobacter lovleyi (strain ATCC BAA-1151 / DSM 17278 / SZ)</name>
    <name type="common">Geobacter lovleyi</name>
    <dbReference type="NCBI Taxonomy" id="398767"/>
    <lineage>
        <taxon>Bacteria</taxon>
        <taxon>Pseudomonadati</taxon>
        <taxon>Thermodesulfobacteriota</taxon>
        <taxon>Desulfuromonadia</taxon>
        <taxon>Geobacterales</taxon>
        <taxon>Geobacteraceae</taxon>
        <taxon>Trichlorobacter</taxon>
    </lineage>
</organism>
<dbReference type="EMBL" id="CP001089">
    <property type="protein sequence ID" value="ACD94606.1"/>
    <property type="molecule type" value="Genomic_DNA"/>
</dbReference>
<keyword evidence="5" id="KW-0812">Transmembrane</keyword>
<evidence type="ECO:0000256" key="3">
    <source>
        <dbReference type="ARBA" id="ARBA00029447"/>
    </source>
</evidence>
<dbReference type="STRING" id="398767.Glov_0882"/>
<comment type="similarity">
    <text evidence="3">Belongs to the methyl-accepting chemotaxis (MCP) protein family.</text>
</comment>
<dbReference type="PANTHER" id="PTHR32089:SF112">
    <property type="entry name" value="LYSOZYME-LIKE PROTEIN-RELATED"/>
    <property type="match status" value="1"/>
</dbReference>
<keyword evidence="5" id="KW-1133">Transmembrane helix</keyword>
<keyword evidence="2 4" id="KW-0807">Transducer</keyword>
<dbReference type="eggNOG" id="COG0840">
    <property type="taxonomic scope" value="Bacteria"/>
</dbReference>
<proteinExistence type="inferred from homology"/>
<dbReference type="RefSeq" id="WP_012468960.1">
    <property type="nucleotide sequence ID" value="NC_010814.1"/>
</dbReference>
<dbReference type="PRINTS" id="PR00260">
    <property type="entry name" value="CHEMTRNSDUCR"/>
</dbReference>
<dbReference type="InterPro" id="IPR024478">
    <property type="entry name" value="HlyB_4HB_MCP"/>
</dbReference>
<evidence type="ECO:0000256" key="1">
    <source>
        <dbReference type="ARBA" id="ARBA00004370"/>
    </source>
</evidence>
<dbReference type="HOGENOM" id="CLU_000445_107_27_7"/>
<reference evidence="8 9" key="1">
    <citation type="submission" date="2008-05" db="EMBL/GenBank/DDBJ databases">
        <title>Complete sequence of chromosome of Geobacter lovleyi SZ.</title>
        <authorList>
            <consortium name="US DOE Joint Genome Institute"/>
            <person name="Lucas S."/>
            <person name="Copeland A."/>
            <person name="Lapidus A."/>
            <person name="Glavina del Rio T."/>
            <person name="Dalin E."/>
            <person name="Tice H."/>
            <person name="Bruce D."/>
            <person name="Goodwin L."/>
            <person name="Pitluck S."/>
            <person name="Chertkov O."/>
            <person name="Meincke L."/>
            <person name="Brettin T."/>
            <person name="Detter J.C."/>
            <person name="Han C."/>
            <person name="Tapia R."/>
            <person name="Kuske C.R."/>
            <person name="Schmutz J."/>
            <person name="Larimer F."/>
            <person name="Land M."/>
            <person name="Hauser L."/>
            <person name="Kyrpides N."/>
            <person name="Mikhailova N."/>
            <person name="Sung Y."/>
            <person name="Fletcher K.E."/>
            <person name="Ritalahti K.M."/>
            <person name="Loeffler F.E."/>
            <person name="Richardson P."/>
        </authorList>
    </citation>
    <scope>NUCLEOTIDE SEQUENCE [LARGE SCALE GENOMIC DNA]</scope>
    <source>
        <strain evidence="9">ATCC BAA-1151 / DSM 17278 / SZ</strain>
    </source>
</reference>
<dbReference type="SUPFAM" id="SSF58104">
    <property type="entry name" value="Methyl-accepting chemotaxis protein (MCP) signaling domain"/>
    <property type="match status" value="1"/>
</dbReference>
<dbReference type="Pfam" id="PF00672">
    <property type="entry name" value="HAMP"/>
    <property type="match status" value="1"/>
</dbReference>
<accession>B3E541</accession>
<dbReference type="GO" id="GO:0004888">
    <property type="term" value="F:transmembrane signaling receptor activity"/>
    <property type="evidence" value="ECO:0007669"/>
    <property type="project" value="InterPro"/>
</dbReference>
<dbReference type="GO" id="GO:0006935">
    <property type="term" value="P:chemotaxis"/>
    <property type="evidence" value="ECO:0007669"/>
    <property type="project" value="InterPro"/>
</dbReference>
<dbReference type="Gene3D" id="1.10.287.950">
    <property type="entry name" value="Methyl-accepting chemotaxis protein"/>
    <property type="match status" value="1"/>
</dbReference>
<evidence type="ECO:0000313" key="8">
    <source>
        <dbReference type="EMBL" id="ACD94606.1"/>
    </source>
</evidence>
<dbReference type="InterPro" id="IPR004089">
    <property type="entry name" value="MCPsignal_dom"/>
</dbReference>
<dbReference type="SMART" id="SM00283">
    <property type="entry name" value="MA"/>
    <property type="match status" value="1"/>
</dbReference>
<feature type="transmembrane region" description="Helical" evidence="5">
    <location>
        <begin position="188"/>
        <end position="213"/>
    </location>
</feature>
<dbReference type="AlphaFoldDB" id="B3E541"/>
<dbReference type="Pfam" id="PF00015">
    <property type="entry name" value="MCPsignal"/>
    <property type="match status" value="1"/>
</dbReference>
<dbReference type="InterPro" id="IPR047347">
    <property type="entry name" value="YvaQ-like_sensor"/>
</dbReference>
<dbReference type="SMART" id="SM00304">
    <property type="entry name" value="HAMP"/>
    <property type="match status" value="1"/>
</dbReference>
<name>B3E541_TRIL1</name>
<dbReference type="KEGG" id="glo:Glov_0882"/>
<keyword evidence="5" id="KW-0472">Membrane</keyword>
<dbReference type="PROSITE" id="PS50885">
    <property type="entry name" value="HAMP"/>
    <property type="match status" value="1"/>
</dbReference>
<dbReference type="CDD" id="cd19411">
    <property type="entry name" value="MCP2201-like_sensor"/>
    <property type="match status" value="1"/>
</dbReference>
<feature type="domain" description="HAMP" evidence="7">
    <location>
        <begin position="210"/>
        <end position="262"/>
    </location>
</feature>
<dbReference type="Proteomes" id="UP000002420">
    <property type="component" value="Chromosome"/>
</dbReference>
<feature type="transmembrane region" description="Helical" evidence="5">
    <location>
        <begin position="12"/>
        <end position="32"/>
    </location>
</feature>
<evidence type="ECO:0000256" key="4">
    <source>
        <dbReference type="PROSITE-ProRule" id="PRU00284"/>
    </source>
</evidence>
<dbReference type="PANTHER" id="PTHR32089">
    <property type="entry name" value="METHYL-ACCEPTING CHEMOTAXIS PROTEIN MCPB"/>
    <property type="match status" value="1"/>
</dbReference>
<dbReference type="InterPro" id="IPR004090">
    <property type="entry name" value="Chemotax_Me-accpt_rcpt"/>
</dbReference>
<dbReference type="Pfam" id="PF12729">
    <property type="entry name" value="4HB_MCP_1"/>
    <property type="match status" value="1"/>
</dbReference>
<dbReference type="InterPro" id="IPR003660">
    <property type="entry name" value="HAMP_dom"/>
</dbReference>
<dbReference type="CDD" id="cd11386">
    <property type="entry name" value="MCP_signal"/>
    <property type="match status" value="1"/>
</dbReference>